<dbReference type="InterPro" id="IPR011050">
    <property type="entry name" value="Pectin_lyase_fold/virulence"/>
</dbReference>
<feature type="domain" description="Right handed beta helix" evidence="1">
    <location>
        <begin position="53"/>
        <end position="171"/>
    </location>
</feature>
<evidence type="ECO:0000313" key="2">
    <source>
        <dbReference type="EMBL" id="SVB64530.1"/>
    </source>
</evidence>
<dbReference type="InterPro" id="IPR006626">
    <property type="entry name" value="PbH1"/>
</dbReference>
<dbReference type="SUPFAM" id="SSF51126">
    <property type="entry name" value="Pectin lyase-like"/>
    <property type="match status" value="1"/>
</dbReference>
<dbReference type="SMART" id="SM00710">
    <property type="entry name" value="PbH1"/>
    <property type="match status" value="3"/>
</dbReference>
<dbReference type="Pfam" id="PF13229">
    <property type="entry name" value="Beta_helix"/>
    <property type="match status" value="1"/>
</dbReference>
<reference evidence="2" key="1">
    <citation type="submission" date="2018-05" db="EMBL/GenBank/DDBJ databases">
        <authorList>
            <person name="Lanie J.A."/>
            <person name="Ng W.-L."/>
            <person name="Kazmierczak K.M."/>
            <person name="Andrzejewski T.M."/>
            <person name="Davidsen T.M."/>
            <person name="Wayne K.J."/>
            <person name="Tettelin H."/>
            <person name="Glass J.I."/>
            <person name="Rusch D."/>
            <person name="Podicherti R."/>
            <person name="Tsui H.-C.T."/>
            <person name="Winkler M.E."/>
        </authorList>
    </citation>
    <scope>NUCLEOTIDE SEQUENCE</scope>
</reference>
<protein>
    <recommendedName>
        <fullName evidence="1">Right handed beta helix domain-containing protein</fullName>
    </recommendedName>
</protein>
<dbReference type="InterPro" id="IPR012334">
    <property type="entry name" value="Pectin_lyas_fold"/>
</dbReference>
<gene>
    <name evidence="2" type="ORF">METZ01_LOCUS217384</name>
</gene>
<dbReference type="EMBL" id="UINC01050951">
    <property type="protein sequence ID" value="SVB64530.1"/>
    <property type="molecule type" value="Genomic_DNA"/>
</dbReference>
<dbReference type="AlphaFoldDB" id="A0A382FNC5"/>
<accession>A0A382FNC5</accession>
<organism evidence="2">
    <name type="scientific">marine metagenome</name>
    <dbReference type="NCBI Taxonomy" id="408172"/>
    <lineage>
        <taxon>unclassified sequences</taxon>
        <taxon>metagenomes</taxon>
        <taxon>ecological metagenomes</taxon>
    </lineage>
</organism>
<name>A0A382FNC5_9ZZZZ</name>
<dbReference type="Gene3D" id="2.160.20.10">
    <property type="entry name" value="Single-stranded right-handed beta-helix, Pectin lyase-like"/>
    <property type="match status" value="1"/>
</dbReference>
<evidence type="ECO:0000259" key="1">
    <source>
        <dbReference type="Pfam" id="PF13229"/>
    </source>
</evidence>
<proteinExistence type="predicted"/>
<dbReference type="InterPro" id="IPR039448">
    <property type="entry name" value="Beta_helix"/>
</dbReference>
<sequence>MKLFTLSFISAIYLSLAEGITLQSVFDAAEPENGYDKYLVLEQNMIYTGEVGVYEGSVFIEGNGAIVDLNEGLGIWVYAEEAYPANLDIEFVTIINGGYNALTFNGTATGNISNCNFISNLFGIQIMDYVNISVKNCNFIDNSQYGIAVRGTTATLDEINHSNFWENGLGCGGYNENC</sequence>